<organism evidence="2 3">
    <name type="scientific">Pyrenophora tritici-repentis</name>
    <dbReference type="NCBI Taxonomy" id="45151"/>
    <lineage>
        <taxon>Eukaryota</taxon>
        <taxon>Fungi</taxon>
        <taxon>Dikarya</taxon>
        <taxon>Ascomycota</taxon>
        <taxon>Pezizomycotina</taxon>
        <taxon>Dothideomycetes</taxon>
        <taxon>Pleosporomycetidae</taxon>
        <taxon>Pleosporales</taxon>
        <taxon>Pleosporineae</taxon>
        <taxon>Pleosporaceae</taxon>
        <taxon>Pyrenophora</taxon>
    </lineage>
</organism>
<feature type="compositionally biased region" description="Basic residues" evidence="1">
    <location>
        <begin position="544"/>
        <end position="560"/>
    </location>
</feature>
<feature type="region of interest" description="Disordered" evidence="1">
    <location>
        <begin position="264"/>
        <end position="284"/>
    </location>
</feature>
<feature type="region of interest" description="Disordered" evidence="1">
    <location>
        <begin position="520"/>
        <end position="560"/>
    </location>
</feature>
<gene>
    <name evidence="2" type="ORF">Ptr86124_008202</name>
</gene>
<proteinExistence type="predicted"/>
<dbReference type="EMBL" id="NRDI02000010">
    <property type="protein sequence ID" value="KAI1513182.1"/>
    <property type="molecule type" value="Genomic_DNA"/>
</dbReference>
<feature type="region of interest" description="Disordered" evidence="1">
    <location>
        <begin position="453"/>
        <end position="484"/>
    </location>
</feature>
<dbReference type="Proteomes" id="UP000249757">
    <property type="component" value="Unassembled WGS sequence"/>
</dbReference>
<reference evidence="3" key="1">
    <citation type="journal article" date="2022" name="Microb. Genom.">
        <title>A global pangenome for the wheat fungal pathogen Pyrenophora tritici-repentis and prediction of effector protein structural homology.</title>
        <authorList>
            <person name="Moolhuijzen P.M."/>
            <person name="See P.T."/>
            <person name="Shi G."/>
            <person name="Powell H.R."/>
            <person name="Cockram J."/>
            <person name="Jorgensen L.N."/>
            <person name="Benslimane H."/>
            <person name="Strelkov S.E."/>
            <person name="Turner J."/>
            <person name="Liu Z."/>
            <person name="Moffat C.S."/>
        </authorList>
    </citation>
    <scope>NUCLEOTIDE SEQUENCE [LARGE SCALE GENOMIC DNA]</scope>
</reference>
<evidence type="ECO:0000313" key="3">
    <source>
        <dbReference type="Proteomes" id="UP000249757"/>
    </source>
</evidence>
<name>A0A2W1H4C7_9PLEO</name>
<accession>A0A2W1H4C7</accession>
<evidence type="ECO:0000313" key="2">
    <source>
        <dbReference type="EMBL" id="KAI1513182.1"/>
    </source>
</evidence>
<protein>
    <submittedName>
        <fullName evidence="2">Uncharacterized protein</fullName>
    </submittedName>
</protein>
<keyword evidence="3" id="KW-1185">Reference proteome</keyword>
<dbReference type="AlphaFoldDB" id="A0A2W1H4C7"/>
<comment type="caution">
    <text evidence="2">The sequence shown here is derived from an EMBL/GenBank/DDBJ whole genome shotgun (WGS) entry which is preliminary data.</text>
</comment>
<sequence>MSTPLDISNAQITAGATQVLKDPYHFDEDGLPTVLIFRNNDQAARNWRRRSRYPPWKVPEEDDTIQPVMAEQETYIARMMQAMYNQDNVLDNLSFRGRKLFTRGANGAYPPPDVEAACRCLFDKTLDECNNGYRGAEAHPVYVVKDKKLNCEQRMNKVIQALNDWKCICKEVYLDDNKIEALADGPIGVYDSKRNNKSSNLQKKSTTAKVHEALKAVEELKTKSDNIPDGDVTPAATPVQASTSNQDDAHDIPAQGIFAATPVEPQRRRTQRRAPTKTTTRTCRTSVPAARDLAPATTRQNPAPATMHHAPAQIAAQYNPSPIEAQPVQAPGLFQRPPALASGTIVYAHLDAPNATQQAEHNFVRTDASYAGTEFQAQPSLLDREPVEHIQTDMYRAYAPGPAFRMEGEGYDALDPSLLDNTAAVYQPQPDMERSGFYLSETYQEYEQASFLEDHNDDPNDPGLPGPLPSLRINPNEISDDETNPVSVDWLQNIQGNEDQWSPLPGTDVDLFPVAILPALPSAKGKRKVRNEEAEDVNEPPRSRGPKRRRIRGRRHDGTG</sequence>
<evidence type="ECO:0000256" key="1">
    <source>
        <dbReference type="SAM" id="MobiDB-lite"/>
    </source>
</evidence>
<feature type="region of interest" description="Disordered" evidence="1">
    <location>
        <begin position="221"/>
        <end position="250"/>
    </location>
</feature>